<name>A0AAV6Z7T8_ENGPU</name>
<gene>
    <name evidence="1" type="ORF">GDO81_021476</name>
</gene>
<evidence type="ECO:0000313" key="2">
    <source>
        <dbReference type="Proteomes" id="UP000824782"/>
    </source>
</evidence>
<organism evidence="1 2">
    <name type="scientific">Engystomops pustulosus</name>
    <name type="common">Tungara frog</name>
    <name type="synonym">Physalaemus pustulosus</name>
    <dbReference type="NCBI Taxonomy" id="76066"/>
    <lineage>
        <taxon>Eukaryota</taxon>
        <taxon>Metazoa</taxon>
        <taxon>Chordata</taxon>
        <taxon>Craniata</taxon>
        <taxon>Vertebrata</taxon>
        <taxon>Euteleostomi</taxon>
        <taxon>Amphibia</taxon>
        <taxon>Batrachia</taxon>
        <taxon>Anura</taxon>
        <taxon>Neobatrachia</taxon>
        <taxon>Hyloidea</taxon>
        <taxon>Leptodactylidae</taxon>
        <taxon>Leiuperinae</taxon>
        <taxon>Engystomops</taxon>
    </lineage>
</organism>
<dbReference type="EMBL" id="WNYA01001838">
    <property type="protein sequence ID" value="KAG8545035.1"/>
    <property type="molecule type" value="Genomic_DNA"/>
</dbReference>
<dbReference type="Proteomes" id="UP000824782">
    <property type="component" value="Unassembled WGS sequence"/>
</dbReference>
<reference evidence="1" key="1">
    <citation type="thesis" date="2020" institute="ProQuest LLC" country="789 East Eisenhower Parkway, Ann Arbor, MI, USA">
        <title>Comparative Genomics and Chromosome Evolution.</title>
        <authorList>
            <person name="Mudd A.B."/>
        </authorList>
    </citation>
    <scope>NUCLEOTIDE SEQUENCE</scope>
    <source>
        <strain evidence="1">237g6f4</strain>
        <tissue evidence="1">Blood</tissue>
    </source>
</reference>
<proteinExistence type="predicted"/>
<accession>A0AAV6Z7T8</accession>
<dbReference type="EMBL" id="WNYA01001838">
    <property type="protein sequence ID" value="KAG8545036.1"/>
    <property type="molecule type" value="Genomic_DNA"/>
</dbReference>
<dbReference type="AlphaFoldDB" id="A0AAV6Z7T8"/>
<comment type="caution">
    <text evidence="1">The sequence shown here is derived from an EMBL/GenBank/DDBJ whole genome shotgun (WGS) entry which is preliminary data.</text>
</comment>
<protein>
    <submittedName>
        <fullName evidence="1">Uncharacterized protein</fullName>
    </submittedName>
</protein>
<evidence type="ECO:0000313" key="1">
    <source>
        <dbReference type="EMBL" id="KAG8545036.1"/>
    </source>
</evidence>
<sequence>MEGGRIWHHFVDSAEYNGNIQEVSGRAGAGARGHIRLWPGPPDTYCIYRSFLDGHLGTFMKPQ</sequence>
<keyword evidence="2" id="KW-1185">Reference proteome</keyword>